<dbReference type="WBParaSite" id="Hba_13010">
    <property type="protein sequence ID" value="Hba_13010"/>
    <property type="gene ID" value="Hba_13010"/>
</dbReference>
<protein>
    <submittedName>
        <fullName evidence="4">Matrix protein</fullName>
    </submittedName>
</protein>
<accession>A0A1I7X6A9</accession>
<feature type="compositionally biased region" description="Polar residues" evidence="1">
    <location>
        <begin position="22"/>
        <end position="31"/>
    </location>
</feature>
<feature type="signal peptide" evidence="2">
    <location>
        <begin position="1"/>
        <end position="18"/>
    </location>
</feature>
<organism evidence="3 4">
    <name type="scientific">Heterorhabditis bacteriophora</name>
    <name type="common">Entomopathogenic nematode worm</name>
    <dbReference type="NCBI Taxonomy" id="37862"/>
    <lineage>
        <taxon>Eukaryota</taxon>
        <taxon>Metazoa</taxon>
        <taxon>Ecdysozoa</taxon>
        <taxon>Nematoda</taxon>
        <taxon>Chromadorea</taxon>
        <taxon>Rhabditida</taxon>
        <taxon>Rhabditina</taxon>
        <taxon>Rhabditomorpha</taxon>
        <taxon>Strongyloidea</taxon>
        <taxon>Heterorhabditidae</taxon>
        <taxon>Heterorhabditis</taxon>
    </lineage>
</organism>
<name>A0A1I7X6A9_HETBA</name>
<feature type="region of interest" description="Disordered" evidence="1">
    <location>
        <begin position="22"/>
        <end position="49"/>
    </location>
</feature>
<evidence type="ECO:0000313" key="3">
    <source>
        <dbReference type="Proteomes" id="UP000095283"/>
    </source>
</evidence>
<reference evidence="4" key="1">
    <citation type="submission" date="2016-11" db="UniProtKB">
        <authorList>
            <consortium name="WormBaseParasite"/>
        </authorList>
    </citation>
    <scope>IDENTIFICATION</scope>
</reference>
<evidence type="ECO:0000256" key="1">
    <source>
        <dbReference type="SAM" id="MobiDB-lite"/>
    </source>
</evidence>
<evidence type="ECO:0000313" key="4">
    <source>
        <dbReference type="WBParaSite" id="Hba_13010"/>
    </source>
</evidence>
<dbReference type="Proteomes" id="UP000095283">
    <property type="component" value="Unplaced"/>
</dbReference>
<sequence>MIVKKIMVSFPLFAFSMARSSTTQKPSTGSLLSAEKCDKSPYSQEDDFKPAEKRAMMETLTLGNGSGSDTSRRTIQRNRVKPIQPLVMGNMDASKYRHVSEQGDLLLKDDNNMIIVTSRSLLNHIFVVLNLVNPFGGGLFKQIPRKAHETGSPQLYTVMMEVNGGYWLPIFFVFIRNAKKTTYEDVFVLVLCNSFLVRRIEPLRGQAPVILPGVKFITDFKIQAINAIKASYPAGTPTLYEMVKFCAAKLTMANMLAISFGNESLKDRYIRKSDERWYLKPQSTINPSTCLTICAPLSALCSRKRFKNGRGLRIVTFTISSNVLVAALKMLRNVQYEVTVGLVSLIDSLDSYNYFTIP</sequence>
<keyword evidence="2" id="KW-0732">Signal</keyword>
<feature type="chain" id="PRO_5009311052" evidence="2">
    <location>
        <begin position="19"/>
        <end position="358"/>
    </location>
</feature>
<evidence type="ECO:0000256" key="2">
    <source>
        <dbReference type="SAM" id="SignalP"/>
    </source>
</evidence>
<proteinExistence type="predicted"/>
<dbReference type="AlphaFoldDB" id="A0A1I7X6A9"/>
<keyword evidence="3" id="KW-1185">Reference proteome</keyword>